<organism evidence="11 12">
    <name type="scientific">Candidatus Blautia stercorigallinarum</name>
    <dbReference type="NCBI Taxonomy" id="2838501"/>
    <lineage>
        <taxon>Bacteria</taxon>
        <taxon>Bacillati</taxon>
        <taxon>Bacillota</taxon>
        <taxon>Clostridia</taxon>
        <taxon>Lachnospirales</taxon>
        <taxon>Lachnospiraceae</taxon>
        <taxon>Blautia</taxon>
    </lineage>
</organism>
<keyword evidence="3" id="KW-0285">Flavoprotein</keyword>
<dbReference type="Proteomes" id="UP000886814">
    <property type="component" value="Unassembled WGS sequence"/>
</dbReference>
<dbReference type="Pfam" id="PF03116">
    <property type="entry name" value="NQR2_RnfD_RnfE"/>
    <property type="match status" value="1"/>
</dbReference>
<evidence type="ECO:0000256" key="2">
    <source>
        <dbReference type="ARBA" id="ARBA00022553"/>
    </source>
</evidence>
<dbReference type="AlphaFoldDB" id="A0A9D1PC72"/>
<evidence type="ECO:0000256" key="3">
    <source>
        <dbReference type="ARBA" id="ARBA00022630"/>
    </source>
</evidence>
<accession>A0A9D1PC72</accession>
<dbReference type="InterPro" id="IPR004338">
    <property type="entry name" value="NqrB/RnfD"/>
</dbReference>
<comment type="caution">
    <text evidence="11">The sequence shown here is derived from an EMBL/GenBank/DDBJ whole genome shotgun (WGS) entry which is preliminary data.</text>
</comment>
<dbReference type="PANTHER" id="PTHR30578:SF0">
    <property type="entry name" value="ION-TRANSLOCATING OXIDOREDUCTASE COMPLEX SUBUNIT D"/>
    <property type="match status" value="1"/>
</dbReference>
<proteinExistence type="predicted"/>
<evidence type="ECO:0000256" key="10">
    <source>
        <dbReference type="SAM" id="Phobius"/>
    </source>
</evidence>
<feature type="transmembrane region" description="Helical" evidence="10">
    <location>
        <begin position="233"/>
        <end position="255"/>
    </location>
</feature>
<keyword evidence="4" id="KW-0288">FMN</keyword>
<evidence type="ECO:0000256" key="6">
    <source>
        <dbReference type="ARBA" id="ARBA00022967"/>
    </source>
</evidence>
<evidence type="ECO:0000256" key="5">
    <source>
        <dbReference type="ARBA" id="ARBA00022692"/>
    </source>
</evidence>
<feature type="transmembrane region" description="Helical" evidence="10">
    <location>
        <begin position="262"/>
        <end position="279"/>
    </location>
</feature>
<keyword evidence="5 10" id="KW-0812">Transmembrane</keyword>
<protein>
    <submittedName>
        <fullName evidence="11">RnfABCDGE type electron transport complex subunit D</fullName>
    </submittedName>
</protein>
<evidence type="ECO:0000256" key="8">
    <source>
        <dbReference type="ARBA" id="ARBA00022989"/>
    </source>
</evidence>
<evidence type="ECO:0000256" key="4">
    <source>
        <dbReference type="ARBA" id="ARBA00022643"/>
    </source>
</evidence>
<keyword evidence="6" id="KW-1278">Translocase</keyword>
<name>A0A9D1PC72_9FIRM</name>
<feature type="transmembrane region" description="Helical" evidence="10">
    <location>
        <begin position="285"/>
        <end position="303"/>
    </location>
</feature>
<feature type="transmembrane region" description="Helical" evidence="10">
    <location>
        <begin position="21"/>
        <end position="39"/>
    </location>
</feature>
<evidence type="ECO:0000256" key="1">
    <source>
        <dbReference type="ARBA" id="ARBA00022448"/>
    </source>
</evidence>
<evidence type="ECO:0000256" key="9">
    <source>
        <dbReference type="ARBA" id="ARBA00023136"/>
    </source>
</evidence>
<evidence type="ECO:0000313" key="12">
    <source>
        <dbReference type="Proteomes" id="UP000886814"/>
    </source>
</evidence>
<gene>
    <name evidence="11" type="ORF">H9747_06160</name>
</gene>
<evidence type="ECO:0000313" key="11">
    <source>
        <dbReference type="EMBL" id="HIV38572.1"/>
    </source>
</evidence>
<feature type="transmembrane region" description="Helical" evidence="10">
    <location>
        <begin position="189"/>
        <end position="213"/>
    </location>
</feature>
<feature type="transmembrane region" description="Helical" evidence="10">
    <location>
        <begin position="45"/>
        <end position="62"/>
    </location>
</feature>
<dbReference type="NCBIfam" id="TIGR01946">
    <property type="entry name" value="rnfD"/>
    <property type="match status" value="1"/>
</dbReference>
<keyword evidence="9 10" id="KW-0472">Membrane</keyword>
<dbReference type="InterPro" id="IPR011303">
    <property type="entry name" value="RnfD_bac"/>
</dbReference>
<keyword evidence="1" id="KW-0813">Transport</keyword>
<dbReference type="GO" id="GO:0055085">
    <property type="term" value="P:transmembrane transport"/>
    <property type="evidence" value="ECO:0007669"/>
    <property type="project" value="InterPro"/>
</dbReference>
<feature type="transmembrane region" description="Helical" evidence="10">
    <location>
        <begin position="69"/>
        <end position="86"/>
    </location>
</feature>
<dbReference type="EMBL" id="DXIQ01000035">
    <property type="protein sequence ID" value="HIV38572.1"/>
    <property type="molecule type" value="Genomic_DNA"/>
</dbReference>
<dbReference type="GO" id="GO:0005886">
    <property type="term" value="C:plasma membrane"/>
    <property type="evidence" value="ECO:0007669"/>
    <property type="project" value="TreeGrafter"/>
</dbReference>
<evidence type="ECO:0000256" key="7">
    <source>
        <dbReference type="ARBA" id="ARBA00022982"/>
    </source>
</evidence>
<sequence>MSQTKAISAPYLRTEQTTRNIMLHVSISLIPALLGAVYYFGVKAFYLTAFSVALCVLTEFLWQKVTKKQVTAGDFSAVVTGMLLAFNMPVTVPLWVLAAADIFSILVVKQMFGGIGSNFANPALMGRLLVMVVWPGTVMQYTAPRTLAADAVSQATILGTVKAGGEAGYSYLQMFLGEVPGAMGETSKLLLLVGFAYMCYMGVVNIEAALTYIATVTVLTFIFGPSGLFTGDILANLFGGGLIMGGCYMLTDYVFVSRRGKLLYALAAGIITAAIRIFSAYPEGICFGILTANCLAGVLGLLYQQHIYGTKKNVI</sequence>
<keyword evidence="7" id="KW-0249">Electron transport</keyword>
<dbReference type="PANTHER" id="PTHR30578">
    <property type="entry name" value="ELECTRON TRANSPORT COMPLEX PROTEIN RNFD"/>
    <property type="match status" value="1"/>
</dbReference>
<keyword evidence="8 10" id="KW-1133">Transmembrane helix</keyword>
<dbReference type="GO" id="GO:0022900">
    <property type="term" value="P:electron transport chain"/>
    <property type="evidence" value="ECO:0007669"/>
    <property type="project" value="InterPro"/>
</dbReference>
<reference evidence="11" key="1">
    <citation type="journal article" date="2021" name="PeerJ">
        <title>Extensive microbial diversity within the chicken gut microbiome revealed by metagenomics and culture.</title>
        <authorList>
            <person name="Gilroy R."/>
            <person name="Ravi A."/>
            <person name="Getino M."/>
            <person name="Pursley I."/>
            <person name="Horton D.L."/>
            <person name="Alikhan N.F."/>
            <person name="Baker D."/>
            <person name="Gharbi K."/>
            <person name="Hall N."/>
            <person name="Watson M."/>
            <person name="Adriaenssens E.M."/>
            <person name="Foster-Nyarko E."/>
            <person name="Jarju S."/>
            <person name="Secka A."/>
            <person name="Antonio M."/>
            <person name="Oren A."/>
            <person name="Chaudhuri R.R."/>
            <person name="La Ragione R."/>
            <person name="Hildebrand F."/>
            <person name="Pallen M.J."/>
        </authorList>
    </citation>
    <scope>NUCLEOTIDE SEQUENCE</scope>
    <source>
        <strain evidence="11">CHK195-9823</strain>
    </source>
</reference>
<keyword evidence="2" id="KW-0597">Phosphoprotein</keyword>
<reference evidence="11" key="2">
    <citation type="submission" date="2021-04" db="EMBL/GenBank/DDBJ databases">
        <authorList>
            <person name="Gilroy R."/>
        </authorList>
    </citation>
    <scope>NUCLEOTIDE SEQUENCE</scope>
    <source>
        <strain evidence="11">CHK195-9823</strain>
    </source>
</reference>